<comment type="similarity">
    <text evidence="1">Belongs to the outer membrane factor (OMF) (TC 1.B.17) family.</text>
</comment>
<dbReference type="PANTHER" id="PTHR30203:SF24">
    <property type="entry name" value="BLR4935 PROTEIN"/>
    <property type="match status" value="1"/>
</dbReference>
<dbReference type="InterPro" id="IPR003423">
    <property type="entry name" value="OMP_efflux"/>
</dbReference>
<dbReference type="OrthoDB" id="5381209at2"/>
<evidence type="ECO:0000313" key="5">
    <source>
        <dbReference type="EMBL" id="TQF16557.1"/>
    </source>
</evidence>
<dbReference type="Proteomes" id="UP000315369">
    <property type="component" value="Unassembled WGS sequence"/>
</dbReference>
<protein>
    <submittedName>
        <fullName evidence="5">TolC family protein</fullName>
    </submittedName>
</protein>
<keyword evidence="4" id="KW-0732">Signal</keyword>
<organism evidence="5 6">
    <name type="scientific">Myxococcus llanfairpwllgwyngyllgogerychwyrndrobwllllantysiliogogogochensis</name>
    <dbReference type="NCBI Taxonomy" id="2590453"/>
    <lineage>
        <taxon>Bacteria</taxon>
        <taxon>Pseudomonadati</taxon>
        <taxon>Myxococcota</taxon>
        <taxon>Myxococcia</taxon>
        <taxon>Myxococcales</taxon>
        <taxon>Cystobacterineae</taxon>
        <taxon>Myxococcaceae</taxon>
        <taxon>Myxococcus</taxon>
    </lineage>
</organism>
<evidence type="ECO:0000256" key="1">
    <source>
        <dbReference type="ARBA" id="ARBA00007613"/>
    </source>
</evidence>
<evidence type="ECO:0000256" key="2">
    <source>
        <dbReference type="SAM" id="Coils"/>
    </source>
</evidence>
<evidence type="ECO:0000256" key="4">
    <source>
        <dbReference type="SAM" id="SignalP"/>
    </source>
</evidence>
<evidence type="ECO:0000256" key="3">
    <source>
        <dbReference type="SAM" id="MobiDB-lite"/>
    </source>
</evidence>
<feature type="coiled-coil region" evidence="2">
    <location>
        <begin position="237"/>
        <end position="264"/>
    </location>
</feature>
<sequence>MLNPSATAALGLAAALVWPCASTASPSELSFQDALALARQRAPSLLDAAGRVAEAQGAVAGSAPWLRDNPTLSAEVGPRRLDDGTRGLQLSLGLAQPFELGGKQGARRESARAGLAREGAEQQDAERRVLGEVAASFLRALYAREFSRLMHETEEAARNLASSASKRFEAGDVPVVDVNVARVAQARAHAAVVVAEGEEDALVSELRAQLGLPLQEPLAVSGALKELSSLPVAKPTGSSERADIRALESALAQAEAELRLGRSQALPDVSVGVRYEKEVDESAWLGTLSVPLPVFSRGQEEKVTGEARVRRLRTLLEAARRTRDVQVEAARIRDTRRQQALEVLTRDALPLLDENESLARKSYEAGEMDLAGFLLVRRETLETRVALLDSHLQAALARVQLAVETGALP</sequence>
<evidence type="ECO:0000313" key="6">
    <source>
        <dbReference type="Proteomes" id="UP000315369"/>
    </source>
</evidence>
<gene>
    <name evidence="5" type="ORF">FJV41_07560</name>
</gene>
<dbReference type="PANTHER" id="PTHR30203">
    <property type="entry name" value="OUTER MEMBRANE CATION EFFLUX PROTEIN"/>
    <property type="match status" value="1"/>
</dbReference>
<feature type="region of interest" description="Disordered" evidence="3">
    <location>
        <begin position="102"/>
        <end position="122"/>
    </location>
</feature>
<dbReference type="SUPFAM" id="SSF56954">
    <property type="entry name" value="Outer membrane efflux proteins (OEP)"/>
    <property type="match status" value="1"/>
</dbReference>
<reference evidence="5 6" key="1">
    <citation type="submission" date="2019-06" db="EMBL/GenBank/DDBJ databases">
        <authorList>
            <person name="Livingstone P."/>
            <person name="Whitworth D."/>
        </authorList>
    </citation>
    <scope>NUCLEOTIDE SEQUENCE [LARGE SCALE GENOMIC DNA]</scope>
    <source>
        <strain evidence="5 6">AM401</strain>
    </source>
</reference>
<dbReference type="EMBL" id="VIFM01000021">
    <property type="protein sequence ID" value="TQF16557.1"/>
    <property type="molecule type" value="Genomic_DNA"/>
</dbReference>
<dbReference type="InterPro" id="IPR010131">
    <property type="entry name" value="MdtP/NodT-like"/>
</dbReference>
<comment type="caution">
    <text evidence="5">The sequence shown here is derived from an EMBL/GenBank/DDBJ whole genome shotgun (WGS) entry which is preliminary data.</text>
</comment>
<name>A0A540X5M5_9BACT</name>
<dbReference type="Pfam" id="PF02321">
    <property type="entry name" value="OEP"/>
    <property type="match status" value="1"/>
</dbReference>
<keyword evidence="6" id="KW-1185">Reference proteome</keyword>
<dbReference type="RefSeq" id="WP_141641739.1">
    <property type="nucleotide sequence ID" value="NZ_VIFM01000021.1"/>
</dbReference>
<dbReference type="AlphaFoldDB" id="A0A540X5M5"/>
<dbReference type="GO" id="GO:0015562">
    <property type="term" value="F:efflux transmembrane transporter activity"/>
    <property type="evidence" value="ECO:0007669"/>
    <property type="project" value="InterPro"/>
</dbReference>
<feature type="chain" id="PRO_5022172881" evidence="4">
    <location>
        <begin position="25"/>
        <end position="409"/>
    </location>
</feature>
<accession>A0A540X5M5</accession>
<proteinExistence type="inferred from homology"/>
<dbReference type="Gene3D" id="1.20.1600.10">
    <property type="entry name" value="Outer membrane efflux proteins (OEP)"/>
    <property type="match status" value="1"/>
</dbReference>
<feature type="signal peptide" evidence="4">
    <location>
        <begin position="1"/>
        <end position="24"/>
    </location>
</feature>
<keyword evidence="2" id="KW-0175">Coiled coil</keyword>